<dbReference type="InterPro" id="IPR011047">
    <property type="entry name" value="Quinoprotein_ADH-like_sf"/>
</dbReference>
<accession>A0A917QG60</accession>
<evidence type="ECO:0000313" key="3">
    <source>
        <dbReference type="EMBL" id="GGK49025.1"/>
    </source>
</evidence>
<feature type="domain" description="Pyrrolo-quinoline quinone repeat" evidence="2">
    <location>
        <begin position="313"/>
        <end position="415"/>
    </location>
</feature>
<dbReference type="Gene3D" id="2.130.10.10">
    <property type="entry name" value="YVTN repeat-like/Quinoprotein amine dehydrogenase"/>
    <property type="match status" value="2"/>
</dbReference>
<dbReference type="RefSeq" id="WP_189320405.1">
    <property type="nucleotide sequence ID" value="NZ_BMPQ01000002.1"/>
</dbReference>
<dbReference type="PANTHER" id="PTHR34512:SF30">
    <property type="entry name" value="OUTER MEMBRANE PROTEIN ASSEMBLY FACTOR BAMB"/>
    <property type="match status" value="1"/>
</dbReference>
<reference evidence="3" key="1">
    <citation type="journal article" date="2014" name="Int. J. Syst. Evol. Microbiol.">
        <title>Complete genome sequence of Corynebacterium casei LMG S-19264T (=DSM 44701T), isolated from a smear-ripened cheese.</title>
        <authorList>
            <consortium name="US DOE Joint Genome Institute (JGI-PGF)"/>
            <person name="Walter F."/>
            <person name="Albersmeier A."/>
            <person name="Kalinowski J."/>
            <person name="Ruckert C."/>
        </authorList>
    </citation>
    <scope>NUCLEOTIDE SEQUENCE</scope>
    <source>
        <strain evidence="3">JCM 3035</strain>
    </source>
</reference>
<dbReference type="EMBL" id="BMPQ01000002">
    <property type="protein sequence ID" value="GGK49025.1"/>
    <property type="molecule type" value="Genomic_DNA"/>
</dbReference>
<dbReference type="InterPro" id="IPR015943">
    <property type="entry name" value="WD40/YVTN_repeat-like_dom_sf"/>
</dbReference>
<dbReference type="Pfam" id="PF13360">
    <property type="entry name" value="PQQ_2"/>
    <property type="match status" value="2"/>
</dbReference>
<keyword evidence="4" id="KW-1185">Reference proteome</keyword>
<reference evidence="3" key="2">
    <citation type="submission" date="2020-09" db="EMBL/GenBank/DDBJ databases">
        <authorList>
            <person name="Sun Q."/>
            <person name="Ohkuma M."/>
        </authorList>
    </citation>
    <scope>NUCLEOTIDE SEQUENCE</scope>
    <source>
        <strain evidence="3">JCM 3035</strain>
    </source>
</reference>
<sequence length="684" mass="72630">MDRLSADDPPVLDRYRPLARLTAAGGERRLLARGPDDGLAEIVLLMSNAPADLQGVAEALREAAGPGLPALLHGGTGLASGTATRRTLLLSRAGKRDREPTPVVPPEPAWLAFPYVPSLTLAEAGALMYGGLPDETLRAVRAVLTAALGRLHALGALHGAVTADGVLICADGPRLVRPRPRQGGPREDLAALDAVLAQVSPAGTPPPDTAHDPRLPDPAAPFPLPARLVTALARQADRALAMEGATDIGQAGTGRTERRPPGRRAVVVAAGAGLLAGAGGVAAFTLPDRGSGTGARSAANRARVPEGIAPSALWRYDSRHSHLSYENSTVWAVREGEAALLAESEELTALRLSDGRVLWRADQEDGHLTNAPNHSLIPGAPGTFVVARGTDFVAVSTEDGTRLWSEDMGIAPELSFRKMLAFDRRRGFVLYQAALTAAPEGADPGEHLIAFDYRKRTERWRLHIPVSKSDGLGFDVREGRVFAAAARDGTAHVIPIDLDRGRAGTGLAHHWIPKGHQMTVDPVTRLVYAMGDGHLTAARLDEDEPLWRLNLNDDASRTEESLINSPSTAEIAGLGKVAFTSDQNRTVYAVDPARGRELWRVRLLPDPPGEHVPLAPGLTLSDSRRTLLVAGRAAGVVALDPRNGTALWSFQAGQSPEDLYGVHRMPGDRVLVVNQSSVYALPVR</sequence>
<feature type="domain" description="Pyrrolo-quinoline quinone repeat" evidence="2">
    <location>
        <begin position="532"/>
        <end position="674"/>
    </location>
</feature>
<organism evidence="3 4">
    <name type="scientific">Streptomyces flaveus</name>
    <dbReference type="NCBI Taxonomy" id="66370"/>
    <lineage>
        <taxon>Bacteria</taxon>
        <taxon>Bacillati</taxon>
        <taxon>Actinomycetota</taxon>
        <taxon>Actinomycetes</taxon>
        <taxon>Kitasatosporales</taxon>
        <taxon>Streptomycetaceae</taxon>
        <taxon>Streptomyces</taxon>
        <taxon>Streptomyces aurantiacus group</taxon>
    </lineage>
</organism>
<evidence type="ECO:0000256" key="1">
    <source>
        <dbReference type="SAM" id="MobiDB-lite"/>
    </source>
</evidence>
<dbReference type="Proteomes" id="UP000637788">
    <property type="component" value="Unassembled WGS sequence"/>
</dbReference>
<dbReference type="InterPro" id="IPR018391">
    <property type="entry name" value="PQQ_b-propeller_rpt"/>
</dbReference>
<dbReference type="InterPro" id="IPR002372">
    <property type="entry name" value="PQQ_rpt_dom"/>
</dbReference>
<gene>
    <name evidence="3" type="ORF">GCM10010094_06600</name>
</gene>
<feature type="region of interest" description="Disordered" evidence="1">
    <location>
        <begin position="199"/>
        <end position="222"/>
    </location>
</feature>
<name>A0A917QG60_9ACTN</name>
<dbReference type="PANTHER" id="PTHR34512">
    <property type="entry name" value="CELL SURFACE PROTEIN"/>
    <property type="match status" value="1"/>
</dbReference>
<dbReference type="SUPFAM" id="SSF50998">
    <property type="entry name" value="Quinoprotein alcohol dehydrogenase-like"/>
    <property type="match status" value="1"/>
</dbReference>
<evidence type="ECO:0000259" key="2">
    <source>
        <dbReference type="Pfam" id="PF13360"/>
    </source>
</evidence>
<dbReference type="SMART" id="SM00564">
    <property type="entry name" value="PQQ"/>
    <property type="match status" value="3"/>
</dbReference>
<comment type="caution">
    <text evidence="3">The sequence shown here is derived from an EMBL/GenBank/DDBJ whole genome shotgun (WGS) entry which is preliminary data.</text>
</comment>
<protein>
    <recommendedName>
        <fullName evidence="2">Pyrrolo-quinoline quinone repeat domain-containing protein</fullName>
    </recommendedName>
</protein>
<proteinExistence type="predicted"/>
<evidence type="ECO:0000313" key="4">
    <source>
        <dbReference type="Proteomes" id="UP000637788"/>
    </source>
</evidence>
<dbReference type="AlphaFoldDB" id="A0A917QG60"/>